<dbReference type="Proteomes" id="UP000229498">
    <property type="component" value="Unassembled WGS sequence"/>
</dbReference>
<dbReference type="InterPro" id="IPR029069">
    <property type="entry name" value="HotDog_dom_sf"/>
</dbReference>
<dbReference type="EMBL" id="PHIG01000043">
    <property type="protein sequence ID" value="PJK28556.1"/>
    <property type="molecule type" value="Genomic_DNA"/>
</dbReference>
<name>A0A2M9FYL0_9PROT</name>
<protein>
    <submittedName>
        <fullName evidence="2">PaaI family thioesterase</fullName>
    </submittedName>
</protein>
<evidence type="ECO:0000313" key="3">
    <source>
        <dbReference type="Proteomes" id="UP000229498"/>
    </source>
</evidence>
<evidence type="ECO:0000313" key="2">
    <source>
        <dbReference type="EMBL" id="PJK28556.1"/>
    </source>
</evidence>
<dbReference type="AlphaFoldDB" id="A0A2M9FYL0"/>
<accession>A0A2M9FYL0</accession>
<dbReference type="Gene3D" id="3.10.129.10">
    <property type="entry name" value="Hotdog Thioesterase"/>
    <property type="match status" value="1"/>
</dbReference>
<reference evidence="2 3" key="1">
    <citation type="submission" date="2017-11" db="EMBL/GenBank/DDBJ databases">
        <title>Draft genome sequence of Rhizobiales bacterium SY3-13.</title>
        <authorList>
            <person name="Sun C."/>
        </authorList>
    </citation>
    <scope>NUCLEOTIDE SEQUENCE [LARGE SCALE GENOMIC DNA]</scope>
    <source>
        <strain evidence="2 3">SY3-13</strain>
    </source>
</reference>
<evidence type="ECO:0000259" key="1">
    <source>
        <dbReference type="Pfam" id="PF03061"/>
    </source>
</evidence>
<dbReference type="Pfam" id="PF03061">
    <property type="entry name" value="4HBT"/>
    <property type="match status" value="1"/>
</dbReference>
<feature type="domain" description="Thioesterase" evidence="1">
    <location>
        <begin position="94"/>
        <end position="168"/>
    </location>
</feature>
<dbReference type="CDD" id="cd03443">
    <property type="entry name" value="PaaI_thioesterase"/>
    <property type="match status" value="1"/>
</dbReference>
<dbReference type="SUPFAM" id="SSF54637">
    <property type="entry name" value="Thioesterase/thiol ester dehydrase-isomerase"/>
    <property type="match status" value="1"/>
</dbReference>
<sequence>MGIGHAPILGLRESIWPSTLWPAIAGRAGSVRHLRRRRPEGRKDLTEIRPPEGFVEMGRSGPFAADNGPFYVRGRAGGGFDYGFVAEPRHENPNGIVHGGMLIAFADHFLGHAVVSATGQTCATVNLTTDYLASARTPSWIQGEAEIVSRSRSMVFLRALVSCGDTRLLSVSSVYRIFEPRG</sequence>
<comment type="caution">
    <text evidence="2">The sequence shown here is derived from an EMBL/GenBank/DDBJ whole genome shotgun (WGS) entry which is preliminary data.</text>
</comment>
<gene>
    <name evidence="2" type="ORF">CVT23_16505</name>
</gene>
<dbReference type="OrthoDB" id="3477511at2"/>
<keyword evidence="3" id="KW-1185">Reference proteome</keyword>
<dbReference type="GO" id="GO:0016790">
    <property type="term" value="F:thiolester hydrolase activity"/>
    <property type="evidence" value="ECO:0007669"/>
    <property type="project" value="UniProtKB-ARBA"/>
</dbReference>
<dbReference type="InterPro" id="IPR006683">
    <property type="entry name" value="Thioestr_dom"/>
</dbReference>
<organism evidence="2 3">
    <name type="scientific">Minwuia thermotolerans</name>
    <dbReference type="NCBI Taxonomy" id="2056226"/>
    <lineage>
        <taxon>Bacteria</taxon>
        <taxon>Pseudomonadati</taxon>
        <taxon>Pseudomonadota</taxon>
        <taxon>Alphaproteobacteria</taxon>
        <taxon>Minwuiales</taxon>
        <taxon>Minwuiaceae</taxon>
        <taxon>Minwuia</taxon>
    </lineage>
</organism>
<proteinExistence type="predicted"/>